<feature type="region of interest" description="Disordered" evidence="1">
    <location>
        <begin position="766"/>
        <end position="795"/>
    </location>
</feature>
<feature type="transmembrane region" description="Helical" evidence="2">
    <location>
        <begin position="506"/>
        <end position="524"/>
    </location>
</feature>
<evidence type="ECO:0008006" key="5">
    <source>
        <dbReference type="Google" id="ProtNLM"/>
    </source>
</evidence>
<keyword evidence="4" id="KW-1185">Reference proteome</keyword>
<sequence>MPLPGPETRVVELRVPGLIGTTGESLLDSVGVVDVAGDRLGRVIRPSDRLRRPAPGPVLQGAGRALPRTLEGYLWSGMTSGGVAKATWALLFPFSLANVAFWMLPPVPRGGGARARSARVIGAACRSLLRVAGLLLTTLLVSQLAVVTVDLLAAQCLAYQGRCVPSGLSWLSEVEALRTAVGLLPVALAIFVLHQVSGTEWAVSAKVSPRRPGRSLPGDELRAEDGVPVLRCLHTVAALACTALLLAGGPFTRPAATAEAVAWAAALGLLGVAVLATAVRMGRVFGRIVRAVLLGAAAGLLVWTAVLRTPLPPRVFGTDDTVQAIGAGLIVVCVLFALLLVPAALLARPAWRALPRRLRPWVGGWIAAPALALAGLIGGGFGAGLAIALRELVRTDLLLPPSYTLVTILWGAGLALSTVLAVLGFAVAVPMRRLRRGIPEVVRMLQAEEENRQEAATAWAQSSWERRYLHQIVVAVALGMAAGVAGLLVARFGFGGVPPWLEPLSGVGVVALGALAAGLLRVIYTAATTSERSRHLGALADLVSFWPRAAHPAVPPCYALKVVPELIERCREHLADPHTRVVLAGYHLGGLLAVIAAGRLAAELPPEDRERVGLLTAGSPLQWGYQRAFPAVLPHEALVDLYGNLNGRWRGLCRGTDTFGGGATTWRHQVVDRQLLGVGYLPSGGVGPLAPAEQGPTGALVLGGDHWLPDPMRGPLSGRRWAAGVRRHADYVTDPEWDRAVAMAAGLDRPDGPPPLAEQVALFPDLFNSDPVGRREPGSGGAAANTEQHKQGGSG</sequence>
<dbReference type="Proteomes" id="UP000320876">
    <property type="component" value="Unassembled WGS sequence"/>
</dbReference>
<evidence type="ECO:0000256" key="1">
    <source>
        <dbReference type="SAM" id="MobiDB-lite"/>
    </source>
</evidence>
<reference evidence="3 4" key="1">
    <citation type="submission" date="2019-06" db="EMBL/GenBank/DDBJ databases">
        <title>Sequencing the genomes of 1000 actinobacteria strains.</title>
        <authorList>
            <person name="Klenk H.-P."/>
        </authorList>
    </citation>
    <scope>NUCLEOTIDE SEQUENCE [LARGE SCALE GENOMIC DNA]</scope>
    <source>
        <strain evidence="3 4">DSM 45679</strain>
    </source>
</reference>
<evidence type="ECO:0000313" key="4">
    <source>
        <dbReference type="Proteomes" id="UP000320876"/>
    </source>
</evidence>
<feature type="transmembrane region" description="Helical" evidence="2">
    <location>
        <begin position="291"/>
        <end position="311"/>
    </location>
</feature>
<keyword evidence="2" id="KW-0812">Transmembrane</keyword>
<feature type="transmembrane region" description="Helical" evidence="2">
    <location>
        <begin position="260"/>
        <end position="279"/>
    </location>
</feature>
<dbReference type="SUPFAM" id="SSF53474">
    <property type="entry name" value="alpha/beta-Hydrolases"/>
    <property type="match status" value="1"/>
</dbReference>
<evidence type="ECO:0000313" key="3">
    <source>
        <dbReference type="EMBL" id="TQJ02556.1"/>
    </source>
</evidence>
<dbReference type="EMBL" id="VFML01000001">
    <property type="protein sequence ID" value="TQJ02556.1"/>
    <property type="molecule type" value="Genomic_DNA"/>
</dbReference>
<name>A0A542DHP3_AMYCI</name>
<gene>
    <name evidence="3" type="ORF">FB471_2288</name>
</gene>
<keyword evidence="2" id="KW-1133">Transmembrane helix</keyword>
<proteinExistence type="predicted"/>
<accession>A0A542DHP3</accession>
<feature type="transmembrane region" description="Helical" evidence="2">
    <location>
        <begin position="408"/>
        <end position="429"/>
    </location>
</feature>
<comment type="caution">
    <text evidence="3">The sequence shown here is derived from an EMBL/GenBank/DDBJ whole genome shotgun (WGS) entry which is preliminary data.</text>
</comment>
<organism evidence="3 4">
    <name type="scientific">Amycolatopsis cihanbeyliensis</name>
    <dbReference type="NCBI Taxonomy" id="1128664"/>
    <lineage>
        <taxon>Bacteria</taxon>
        <taxon>Bacillati</taxon>
        <taxon>Actinomycetota</taxon>
        <taxon>Actinomycetes</taxon>
        <taxon>Pseudonocardiales</taxon>
        <taxon>Pseudonocardiaceae</taxon>
        <taxon>Amycolatopsis</taxon>
    </lineage>
</organism>
<feature type="transmembrane region" description="Helical" evidence="2">
    <location>
        <begin position="366"/>
        <end position="388"/>
    </location>
</feature>
<keyword evidence="2" id="KW-0472">Membrane</keyword>
<dbReference type="InterPro" id="IPR029058">
    <property type="entry name" value="AB_hydrolase_fold"/>
</dbReference>
<evidence type="ECO:0000256" key="2">
    <source>
        <dbReference type="SAM" id="Phobius"/>
    </source>
</evidence>
<feature type="transmembrane region" description="Helical" evidence="2">
    <location>
        <begin position="472"/>
        <end position="494"/>
    </location>
</feature>
<dbReference type="AlphaFoldDB" id="A0A542DHP3"/>
<protein>
    <recommendedName>
        <fullName evidence="5">Lipase (Class 3)</fullName>
    </recommendedName>
</protein>
<feature type="transmembrane region" description="Helical" evidence="2">
    <location>
        <begin position="323"/>
        <end position="346"/>
    </location>
</feature>
<dbReference type="RefSeq" id="WP_246076353.1">
    <property type="nucleotide sequence ID" value="NZ_VFML01000001.1"/>
</dbReference>